<proteinExistence type="predicted"/>
<dbReference type="NCBIfam" id="NF046080">
    <property type="entry name" value="PID_CTERM"/>
    <property type="match status" value="1"/>
</dbReference>
<reference evidence="2" key="1">
    <citation type="submission" date="2023-03" db="EMBL/GenBank/DDBJ databases">
        <title>Andean soil-derived lignocellulolytic bacterial consortium as a source of novel taxa and putative plastic-active enzymes.</title>
        <authorList>
            <person name="Diaz-Garcia L."/>
            <person name="Chuvochina M."/>
            <person name="Feuerriegel G."/>
            <person name="Bunk B."/>
            <person name="Sproer C."/>
            <person name="Streit W.R."/>
            <person name="Rodriguez L.M."/>
            <person name="Overmann J."/>
            <person name="Jimenez D.J."/>
        </authorList>
    </citation>
    <scope>NUCLEOTIDE SEQUENCE</scope>
    <source>
        <strain evidence="2">MAG 3858</strain>
    </source>
</reference>
<sequence>MRYVLLFVLILSCLFTKGMPINDPGLPGGDPDVPVDGGVAVLLVAGVVYGIRKINRFTKP</sequence>
<organism evidence="2 3">
    <name type="scientific">Candidatus Pedobacter colombiensis</name>
    <dbReference type="NCBI Taxonomy" id="3121371"/>
    <lineage>
        <taxon>Bacteria</taxon>
        <taxon>Pseudomonadati</taxon>
        <taxon>Bacteroidota</taxon>
        <taxon>Sphingobacteriia</taxon>
        <taxon>Sphingobacteriales</taxon>
        <taxon>Sphingobacteriaceae</taxon>
        <taxon>Pedobacter</taxon>
    </lineage>
</organism>
<dbReference type="Proteomes" id="UP001214530">
    <property type="component" value="Chromosome"/>
</dbReference>
<keyword evidence="1" id="KW-0472">Membrane</keyword>
<evidence type="ECO:0000313" key="3">
    <source>
        <dbReference type="Proteomes" id="UP001214530"/>
    </source>
</evidence>
<gene>
    <name evidence="2" type="ORF">P0Y49_18840</name>
</gene>
<name>A0AAJ5W7X3_9SPHI</name>
<protein>
    <submittedName>
        <fullName evidence="2">Uncharacterized protein</fullName>
    </submittedName>
</protein>
<feature type="transmembrane region" description="Helical" evidence="1">
    <location>
        <begin position="34"/>
        <end position="51"/>
    </location>
</feature>
<dbReference type="EMBL" id="CP119313">
    <property type="protein sequence ID" value="WEK18836.1"/>
    <property type="molecule type" value="Genomic_DNA"/>
</dbReference>
<keyword evidence="1" id="KW-0812">Transmembrane</keyword>
<evidence type="ECO:0000256" key="1">
    <source>
        <dbReference type="SAM" id="Phobius"/>
    </source>
</evidence>
<keyword evidence="1" id="KW-1133">Transmembrane helix</keyword>
<accession>A0AAJ5W7X3</accession>
<evidence type="ECO:0000313" key="2">
    <source>
        <dbReference type="EMBL" id="WEK18836.1"/>
    </source>
</evidence>
<dbReference type="AlphaFoldDB" id="A0AAJ5W7X3"/>
<dbReference type="InterPro" id="IPR058207">
    <property type="entry name" value="PID_CTERM"/>
</dbReference>